<organism evidence="1 2">
    <name type="scientific">Streblomastix strix</name>
    <dbReference type="NCBI Taxonomy" id="222440"/>
    <lineage>
        <taxon>Eukaryota</taxon>
        <taxon>Metamonada</taxon>
        <taxon>Preaxostyla</taxon>
        <taxon>Oxymonadida</taxon>
        <taxon>Streblomastigidae</taxon>
        <taxon>Streblomastix</taxon>
    </lineage>
</organism>
<protein>
    <submittedName>
        <fullName evidence="1">Uncharacterized protein</fullName>
    </submittedName>
</protein>
<dbReference type="Proteomes" id="UP000324800">
    <property type="component" value="Unassembled WGS sequence"/>
</dbReference>
<gene>
    <name evidence="1" type="ORF">EZS28_014478</name>
</gene>
<evidence type="ECO:0000313" key="2">
    <source>
        <dbReference type="Proteomes" id="UP000324800"/>
    </source>
</evidence>
<sequence>MSQYQELLQTITNFRNCGNNSSFQTISALLKQLSDQLRESPSNCSVASFAPDLISSLIKFCNYKYQTNIEIDEDKIVFDIKQFSQNCLRSIQCNGNQAIQSKLSHAGYARAMIEYVEIRNKNQNNGNKIGNTFGYICNFLSELRNGRPQNLFQPNIPSFIPQLYLAVLLYEQIEDSGGNEDIDAYTFNIEGWQSNIRNNAKTAKFLLLNFSQDSTNPKNRSKLVFKI</sequence>
<accession>A0A5J4W4T8</accession>
<dbReference type="EMBL" id="SNRW01003385">
    <property type="protein sequence ID" value="KAA6389994.1"/>
    <property type="molecule type" value="Genomic_DNA"/>
</dbReference>
<reference evidence="1 2" key="1">
    <citation type="submission" date="2019-03" db="EMBL/GenBank/DDBJ databases">
        <title>Single cell metagenomics reveals metabolic interactions within the superorganism composed of flagellate Streblomastix strix and complex community of Bacteroidetes bacteria on its surface.</title>
        <authorList>
            <person name="Treitli S.C."/>
            <person name="Kolisko M."/>
            <person name="Husnik F."/>
            <person name="Keeling P."/>
            <person name="Hampl V."/>
        </authorList>
    </citation>
    <scope>NUCLEOTIDE SEQUENCE [LARGE SCALE GENOMIC DNA]</scope>
    <source>
        <strain evidence="1">ST1C</strain>
    </source>
</reference>
<proteinExistence type="predicted"/>
<evidence type="ECO:0000313" key="1">
    <source>
        <dbReference type="EMBL" id="KAA6389994.1"/>
    </source>
</evidence>
<dbReference type="AlphaFoldDB" id="A0A5J4W4T8"/>
<name>A0A5J4W4T8_9EUKA</name>
<comment type="caution">
    <text evidence="1">The sequence shown here is derived from an EMBL/GenBank/DDBJ whole genome shotgun (WGS) entry which is preliminary data.</text>
</comment>